<keyword evidence="8" id="KW-1185">Reference proteome</keyword>
<dbReference type="RefSeq" id="WP_025427629.1">
    <property type="nucleotide sequence ID" value="NZ_CP083370.1"/>
</dbReference>
<evidence type="ECO:0000256" key="4">
    <source>
        <dbReference type="ARBA" id="ARBA00023002"/>
    </source>
</evidence>
<dbReference type="PRINTS" id="PR00420">
    <property type="entry name" value="RNGMNOXGNASE"/>
</dbReference>
<dbReference type="InterPro" id="IPR050493">
    <property type="entry name" value="FAD-dep_Monooxygenase_BioMet"/>
</dbReference>
<evidence type="ECO:0000256" key="5">
    <source>
        <dbReference type="ARBA" id="ARBA00023033"/>
    </source>
</evidence>
<dbReference type="Pfam" id="PF01494">
    <property type="entry name" value="FAD_binding_3"/>
    <property type="match status" value="1"/>
</dbReference>
<organism evidence="7 8">
    <name type="scientific">Ensifer canadensis</name>
    <dbReference type="NCBI Taxonomy" id="555315"/>
    <lineage>
        <taxon>Bacteria</taxon>
        <taxon>Pseudomonadati</taxon>
        <taxon>Pseudomonadota</taxon>
        <taxon>Alphaproteobacteria</taxon>
        <taxon>Hyphomicrobiales</taxon>
        <taxon>Rhizobiaceae</taxon>
        <taxon>Sinorhizobium/Ensifer group</taxon>
        <taxon>Ensifer</taxon>
    </lineage>
</organism>
<keyword evidence="2" id="KW-0285">Flavoprotein</keyword>
<sequence>MKRLDIGIAGAGPAGLASALLLARQGHRVEILERFADVAPVGSGLMLQPTGLTALAALGLLQPIMALGSRIDRLHGADARSGRTVLDVRYDALAGGRFGLAVQRAALFGVLHDAVTAAGIAIRTGMTLTAAKTSGEKAVLTDAAGQEAGRYDLVIDATGARSTIAAGAATAPGVRELAYGAFWATLDSDGLTHDPNALTQRYDRAKVMIGILPAGRARPKARDHVAFFWSVKVGDADAVKAAGLDRWKAAIRDYWPDCAPLLDQIDDWDQLTLARYAHRTLRPPTSGRVAFVGDSAHSTSPQLGQGANMALIDAATLAHTLSLTDDIDAALAAYGRARRNHMALFQLLSLAFTPFYQSDSAALAWLRDRLVATIARIPPSPALLASIVSGTLIDPFAAAGLKECDWQAICAQPVAESAVAVPA</sequence>
<dbReference type="PANTHER" id="PTHR13789">
    <property type="entry name" value="MONOOXYGENASE"/>
    <property type="match status" value="1"/>
</dbReference>
<evidence type="ECO:0000259" key="6">
    <source>
        <dbReference type="Pfam" id="PF01494"/>
    </source>
</evidence>
<protein>
    <submittedName>
        <fullName evidence="7">FAD-dependent monooxygenase</fullName>
    </submittedName>
</protein>
<keyword evidence="5 7" id="KW-0503">Monooxygenase</keyword>
<name>A0AAW4FNL1_9HYPH</name>
<dbReference type="AlphaFoldDB" id="A0AAW4FNL1"/>
<evidence type="ECO:0000256" key="3">
    <source>
        <dbReference type="ARBA" id="ARBA00022827"/>
    </source>
</evidence>
<evidence type="ECO:0000256" key="2">
    <source>
        <dbReference type="ARBA" id="ARBA00022630"/>
    </source>
</evidence>
<dbReference type="PANTHER" id="PTHR13789:SF318">
    <property type="entry name" value="GERANYLGERANYL DIPHOSPHATE REDUCTASE"/>
    <property type="match status" value="1"/>
</dbReference>
<evidence type="ECO:0000313" key="8">
    <source>
        <dbReference type="Proteomes" id="UP000744980"/>
    </source>
</evidence>
<keyword evidence="4" id="KW-0560">Oxidoreductase</keyword>
<comment type="caution">
    <text evidence="7">The sequence shown here is derived from an EMBL/GenBank/DDBJ whole genome shotgun (WGS) entry which is preliminary data.</text>
</comment>
<comment type="cofactor">
    <cofactor evidence="1">
        <name>FAD</name>
        <dbReference type="ChEBI" id="CHEBI:57692"/>
    </cofactor>
</comment>
<dbReference type="EMBL" id="WXFA01000008">
    <property type="protein sequence ID" value="MBM3092165.1"/>
    <property type="molecule type" value="Genomic_DNA"/>
</dbReference>
<reference evidence="7 8" key="1">
    <citation type="submission" date="2020-01" db="EMBL/GenBank/DDBJ databases">
        <title>Draft genome assembly of Ensifer adhaerens T173.</title>
        <authorList>
            <person name="Craig J.E."/>
            <person name="Stinchcombe J.R."/>
        </authorList>
    </citation>
    <scope>NUCLEOTIDE SEQUENCE [LARGE SCALE GENOMIC DNA]</scope>
    <source>
        <strain evidence="7 8">T173</strain>
    </source>
</reference>
<dbReference type="GO" id="GO:0004497">
    <property type="term" value="F:monooxygenase activity"/>
    <property type="evidence" value="ECO:0007669"/>
    <property type="project" value="UniProtKB-KW"/>
</dbReference>
<gene>
    <name evidence="7" type="ORF">GFB56_15265</name>
</gene>
<accession>A0AAW4FNL1</accession>
<dbReference type="InterPro" id="IPR036188">
    <property type="entry name" value="FAD/NAD-bd_sf"/>
</dbReference>
<evidence type="ECO:0000256" key="1">
    <source>
        <dbReference type="ARBA" id="ARBA00001974"/>
    </source>
</evidence>
<dbReference type="InterPro" id="IPR002938">
    <property type="entry name" value="FAD-bd"/>
</dbReference>
<dbReference type="SUPFAM" id="SSF51905">
    <property type="entry name" value="FAD/NAD(P)-binding domain"/>
    <property type="match status" value="1"/>
</dbReference>
<dbReference type="GO" id="GO:0071949">
    <property type="term" value="F:FAD binding"/>
    <property type="evidence" value="ECO:0007669"/>
    <property type="project" value="InterPro"/>
</dbReference>
<evidence type="ECO:0000313" key="7">
    <source>
        <dbReference type="EMBL" id="MBM3092165.1"/>
    </source>
</evidence>
<dbReference type="Gene3D" id="3.50.50.60">
    <property type="entry name" value="FAD/NAD(P)-binding domain"/>
    <property type="match status" value="1"/>
</dbReference>
<proteinExistence type="predicted"/>
<keyword evidence="3" id="KW-0274">FAD</keyword>
<feature type="domain" description="FAD-binding" evidence="6">
    <location>
        <begin position="4"/>
        <end position="340"/>
    </location>
</feature>
<dbReference type="Proteomes" id="UP000744980">
    <property type="component" value="Unassembled WGS sequence"/>
</dbReference>